<evidence type="ECO:0000313" key="2">
    <source>
        <dbReference type="EMBL" id="TKW68595.1"/>
    </source>
</evidence>
<dbReference type="Gene3D" id="3.40.33.10">
    <property type="entry name" value="CAP"/>
    <property type="match status" value="1"/>
</dbReference>
<reference evidence="2 3" key="1">
    <citation type="journal article" date="2017" name="Nat. Commun.">
        <title>In situ click chemistry generation of cyclooxygenase-2 inhibitors.</title>
        <authorList>
            <person name="Bhardwaj A."/>
            <person name="Kaur J."/>
            <person name="Wuest M."/>
            <person name="Wuest F."/>
        </authorList>
    </citation>
    <scope>NUCLEOTIDE SEQUENCE [LARGE SCALE GENOMIC DNA]</scope>
    <source>
        <strain evidence="2">S2_012_000_R3_94</strain>
    </source>
</reference>
<dbReference type="AlphaFoldDB" id="A0A533ICJ6"/>
<organism evidence="2 3">
    <name type="scientific">Paracoccus denitrificans</name>
    <dbReference type="NCBI Taxonomy" id="266"/>
    <lineage>
        <taxon>Bacteria</taxon>
        <taxon>Pseudomonadati</taxon>
        <taxon>Pseudomonadota</taxon>
        <taxon>Alphaproteobacteria</taxon>
        <taxon>Rhodobacterales</taxon>
        <taxon>Paracoccaceae</taxon>
        <taxon>Paracoccus</taxon>
    </lineage>
</organism>
<dbReference type="PANTHER" id="PTHR31157">
    <property type="entry name" value="SCP DOMAIN-CONTAINING PROTEIN"/>
    <property type="match status" value="1"/>
</dbReference>
<name>A0A533ICJ6_PARDE</name>
<dbReference type="Proteomes" id="UP000315344">
    <property type="component" value="Unassembled WGS sequence"/>
</dbReference>
<dbReference type="SUPFAM" id="SSF55797">
    <property type="entry name" value="PR-1-like"/>
    <property type="match status" value="1"/>
</dbReference>
<comment type="caution">
    <text evidence="2">The sequence shown here is derived from an EMBL/GenBank/DDBJ whole genome shotgun (WGS) entry which is preliminary data.</text>
</comment>
<accession>A0A533ICJ6</accession>
<gene>
    <name evidence="2" type="ORF">DI616_00945</name>
</gene>
<proteinExistence type="predicted"/>
<protein>
    <submittedName>
        <fullName evidence="2">CAP domain-containing protein</fullName>
    </submittedName>
</protein>
<evidence type="ECO:0000313" key="3">
    <source>
        <dbReference type="Proteomes" id="UP000315344"/>
    </source>
</evidence>
<dbReference type="InterPro" id="IPR035940">
    <property type="entry name" value="CAP_sf"/>
</dbReference>
<dbReference type="InterPro" id="IPR014044">
    <property type="entry name" value="CAP_dom"/>
</dbReference>
<sequence length="198" mass="20948">MWQFAIGRVQAAAVLLIVALGFAQPVFAELSSRPSTSSPRLPSGVVRIEGKGNNTIVSSGGSASCRHVTAAEAAAALSMTNSIRAQRHLSPLSTNSKLQQAAAEHACEMASRGVMSHRGASGSGPAGRVKRIGYRPRLTAENIAAGRFDLNRVQQEWAQSPGHLSNILQKRARHFGIGYAVAADGKTIFWTAVYANGR</sequence>
<dbReference type="PANTHER" id="PTHR31157:SF1">
    <property type="entry name" value="SCP DOMAIN-CONTAINING PROTEIN"/>
    <property type="match status" value="1"/>
</dbReference>
<dbReference type="CDD" id="cd05379">
    <property type="entry name" value="CAP_bacterial"/>
    <property type="match status" value="1"/>
</dbReference>
<evidence type="ECO:0000259" key="1">
    <source>
        <dbReference type="Pfam" id="PF00188"/>
    </source>
</evidence>
<feature type="domain" description="SCP" evidence="1">
    <location>
        <begin position="77"/>
        <end position="194"/>
    </location>
</feature>
<dbReference type="Pfam" id="PF00188">
    <property type="entry name" value="CAP"/>
    <property type="match status" value="1"/>
</dbReference>
<dbReference type="EMBL" id="VAFL01000001">
    <property type="protein sequence ID" value="TKW68595.1"/>
    <property type="molecule type" value="Genomic_DNA"/>
</dbReference>